<feature type="region of interest" description="Disordered" evidence="4">
    <location>
        <begin position="276"/>
        <end position="300"/>
    </location>
</feature>
<feature type="compositionally biased region" description="Basic and acidic residues" evidence="4">
    <location>
        <begin position="276"/>
        <end position="290"/>
    </location>
</feature>
<accession>A0ABS6EUR3</accession>
<dbReference type="Pfam" id="PF02311">
    <property type="entry name" value="AraC_binding"/>
    <property type="match status" value="1"/>
</dbReference>
<evidence type="ECO:0000256" key="3">
    <source>
        <dbReference type="ARBA" id="ARBA00023163"/>
    </source>
</evidence>
<evidence type="ECO:0000256" key="1">
    <source>
        <dbReference type="ARBA" id="ARBA00023015"/>
    </source>
</evidence>
<dbReference type="RefSeq" id="WP_216471169.1">
    <property type="nucleotide sequence ID" value="NZ_JAHLQI010000008.1"/>
</dbReference>
<feature type="domain" description="HTH araC/xylS-type" evidence="5">
    <location>
        <begin position="177"/>
        <end position="275"/>
    </location>
</feature>
<keyword evidence="3" id="KW-0804">Transcription</keyword>
<organism evidence="6 7">
    <name type="scientific">Butyricicoccus intestinisimiae</name>
    <dbReference type="NCBI Taxonomy" id="2841509"/>
    <lineage>
        <taxon>Bacteria</taxon>
        <taxon>Bacillati</taxon>
        <taxon>Bacillota</taxon>
        <taxon>Clostridia</taxon>
        <taxon>Eubacteriales</taxon>
        <taxon>Butyricicoccaceae</taxon>
        <taxon>Butyricicoccus</taxon>
    </lineage>
</organism>
<evidence type="ECO:0000256" key="4">
    <source>
        <dbReference type="SAM" id="MobiDB-lite"/>
    </source>
</evidence>
<keyword evidence="1" id="KW-0805">Transcription regulation</keyword>
<dbReference type="InterPro" id="IPR018062">
    <property type="entry name" value="HTH_AraC-typ_CS"/>
</dbReference>
<keyword evidence="7" id="KW-1185">Reference proteome</keyword>
<dbReference type="PANTHER" id="PTHR43280:SF30">
    <property type="entry name" value="MMSAB OPERON REGULATORY PROTEIN"/>
    <property type="match status" value="1"/>
</dbReference>
<proteinExistence type="predicted"/>
<dbReference type="Pfam" id="PF12833">
    <property type="entry name" value="HTH_18"/>
    <property type="match status" value="1"/>
</dbReference>
<dbReference type="PROSITE" id="PS00041">
    <property type="entry name" value="HTH_ARAC_FAMILY_1"/>
    <property type="match status" value="1"/>
</dbReference>
<reference evidence="6 7" key="1">
    <citation type="submission" date="2021-06" db="EMBL/GenBank/DDBJ databases">
        <authorList>
            <person name="Sun Q."/>
            <person name="Li D."/>
        </authorList>
    </citation>
    <scope>NUCLEOTIDE SEQUENCE [LARGE SCALE GENOMIC DNA]</scope>
    <source>
        <strain evidence="6 7">MSJd-7</strain>
    </source>
</reference>
<dbReference type="Proteomes" id="UP000783588">
    <property type="component" value="Unassembled WGS sequence"/>
</dbReference>
<evidence type="ECO:0000256" key="2">
    <source>
        <dbReference type="ARBA" id="ARBA00023125"/>
    </source>
</evidence>
<dbReference type="SMART" id="SM00342">
    <property type="entry name" value="HTH_ARAC"/>
    <property type="match status" value="1"/>
</dbReference>
<dbReference type="InterPro" id="IPR018060">
    <property type="entry name" value="HTH_AraC"/>
</dbReference>
<comment type="caution">
    <text evidence="6">The sequence shown here is derived from an EMBL/GenBank/DDBJ whole genome shotgun (WGS) entry which is preliminary data.</text>
</comment>
<keyword evidence="2" id="KW-0238">DNA-binding</keyword>
<dbReference type="PANTHER" id="PTHR43280">
    <property type="entry name" value="ARAC-FAMILY TRANSCRIPTIONAL REGULATOR"/>
    <property type="match status" value="1"/>
</dbReference>
<dbReference type="PROSITE" id="PS01124">
    <property type="entry name" value="HTH_ARAC_FAMILY_2"/>
    <property type="match status" value="1"/>
</dbReference>
<evidence type="ECO:0000313" key="6">
    <source>
        <dbReference type="EMBL" id="MBU5491433.1"/>
    </source>
</evidence>
<name>A0ABS6EUR3_9FIRM</name>
<protein>
    <submittedName>
        <fullName evidence="6">AraC family transcriptional regulator</fullName>
    </submittedName>
</protein>
<dbReference type="CDD" id="cd06986">
    <property type="entry name" value="cupin_MmsR-like_N"/>
    <property type="match status" value="1"/>
</dbReference>
<evidence type="ECO:0000313" key="7">
    <source>
        <dbReference type="Proteomes" id="UP000783588"/>
    </source>
</evidence>
<dbReference type="EMBL" id="JAHLQI010000008">
    <property type="protein sequence ID" value="MBU5491433.1"/>
    <property type="molecule type" value="Genomic_DNA"/>
</dbReference>
<evidence type="ECO:0000259" key="5">
    <source>
        <dbReference type="PROSITE" id="PS01124"/>
    </source>
</evidence>
<dbReference type="InterPro" id="IPR003313">
    <property type="entry name" value="AraC-bd"/>
</dbReference>
<sequence length="300" mass="34660">MEKSWVKTFERQEQDSQELSLCHCGYSICEAGHSFGPAVRPNYILHYVLDGRGTYRIGSRIYHLEREQGFLIEPNVMTFYQADAQQPWTYLWIGFQGTRADQLMREIGLSYRVPTFSSGCGAELQQIVQQILQSDRANIEQQLFVQAQMYTFFSHIAHGVFIKNGGFQMDKQNYYVQAAVEYIQTNYARSIKVHDIAEYVGVSRSYLTTLFQSILHTSPNAYLTNFRLSRAKEQLTLTNFPIGIVADMCGYQDSLVFSKAFKQRVGMTPSQYRRLDRASQQEGLQSERENQLYFEEADTP</sequence>
<gene>
    <name evidence="6" type="ORF">KQI75_12560</name>
</gene>